<keyword evidence="6 8" id="KW-1133">Transmembrane helix</keyword>
<feature type="transmembrane region" description="Helical" evidence="8">
    <location>
        <begin position="199"/>
        <end position="220"/>
    </location>
</feature>
<evidence type="ECO:0000256" key="6">
    <source>
        <dbReference type="ARBA" id="ARBA00022989"/>
    </source>
</evidence>
<keyword evidence="5 8" id="KW-0812">Transmembrane</keyword>
<feature type="transmembrane region" description="Helical" evidence="8">
    <location>
        <begin position="88"/>
        <end position="106"/>
    </location>
</feature>
<evidence type="ECO:0000256" key="3">
    <source>
        <dbReference type="ARBA" id="ARBA00022475"/>
    </source>
</evidence>
<keyword evidence="4" id="KW-0997">Cell inner membrane</keyword>
<protein>
    <recommendedName>
        <fullName evidence="8">UPF0056 membrane protein</fullName>
    </recommendedName>
</protein>
<keyword evidence="10" id="KW-1185">Reference proteome</keyword>
<dbReference type="EMBL" id="SUMF01000017">
    <property type="protein sequence ID" value="TJZ71022.1"/>
    <property type="molecule type" value="Genomic_DNA"/>
</dbReference>
<dbReference type="Proteomes" id="UP000310016">
    <property type="component" value="Unassembled WGS sequence"/>
</dbReference>
<comment type="similarity">
    <text evidence="2 8">Belongs to the UPF0056 (MarC) family.</text>
</comment>
<dbReference type="AlphaFoldDB" id="A0A4U0PU05"/>
<keyword evidence="3" id="KW-1003">Cell membrane</keyword>
<evidence type="ECO:0000256" key="7">
    <source>
        <dbReference type="ARBA" id="ARBA00023136"/>
    </source>
</evidence>
<reference evidence="9 10" key="1">
    <citation type="submission" date="2019-04" db="EMBL/GenBank/DDBJ databases">
        <title>Chitiniphilus eburnea sp. nov., a novel chitinolytic bacterium isolated from aquaculture sludge.</title>
        <authorList>
            <person name="Sheng M."/>
        </authorList>
    </citation>
    <scope>NUCLEOTIDE SEQUENCE [LARGE SCALE GENOMIC DNA]</scope>
    <source>
        <strain evidence="9 10">HX-2-15</strain>
    </source>
</reference>
<dbReference type="InterPro" id="IPR002771">
    <property type="entry name" value="Multi_antbiot-R_MarC"/>
</dbReference>
<evidence type="ECO:0000256" key="4">
    <source>
        <dbReference type="ARBA" id="ARBA00022519"/>
    </source>
</evidence>
<dbReference type="NCBIfam" id="NF008228">
    <property type="entry name" value="PRK10995.1"/>
    <property type="match status" value="1"/>
</dbReference>
<comment type="caution">
    <text evidence="9">The sequence shown here is derived from an EMBL/GenBank/DDBJ whole genome shotgun (WGS) entry which is preliminary data.</text>
</comment>
<gene>
    <name evidence="9" type="ORF">FAZ21_13730</name>
</gene>
<comment type="subcellular location">
    <subcellularLocation>
        <location evidence="1">Cell inner membrane</location>
        <topology evidence="1">Multi-pass membrane protein</topology>
    </subcellularLocation>
    <subcellularLocation>
        <location evidence="8">Cell membrane</location>
        <topology evidence="8">Multi-pass membrane protein</topology>
    </subcellularLocation>
</comment>
<dbReference type="GO" id="GO:0005886">
    <property type="term" value="C:plasma membrane"/>
    <property type="evidence" value="ECO:0007669"/>
    <property type="project" value="UniProtKB-SubCell"/>
</dbReference>
<dbReference type="PANTHER" id="PTHR33508">
    <property type="entry name" value="UPF0056 MEMBRANE PROTEIN YHCE"/>
    <property type="match status" value="1"/>
</dbReference>
<evidence type="ECO:0000256" key="2">
    <source>
        <dbReference type="ARBA" id="ARBA00009784"/>
    </source>
</evidence>
<organism evidence="9 10">
    <name type="scientific">Chitiniphilus eburneus</name>
    <dbReference type="NCBI Taxonomy" id="2571148"/>
    <lineage>
        <taxon>Bacteria</taxon>
        <taxon>Pseudomonadati</taxon>
        <taxon>Pseudomonadota</taxon>
        <taxon>Betaproteobacteria</taxon>
        <taxon>Neisseriales</taxon>
        <taxon>Chitinibacteraceae</taxon>
        <taxon>Chitiniphilus</taxon>
    </lineage>
</organism>
<dbReference type="PANTHER" id="PTHR33508:SF2">
    <property type="entry name" value="UPF0056 INNER MEMBRANE PROTEIN MARC"/>
    <property type="match status" value="1"/>
</dbReference>
<evidence type="ECO:0000256" key="8">
    <source>
        <dbReference type="RuleBase" id="RU362048"/>
    </source>
</evidence>
<evidence type="ECO:0000256" key="1">
    <source>
        <dbReference type="ARBA" id="ARBA00004429"/>
    </source>
</evidence>
<feature type="transmembrane region" description="Helical" evidence="8">
    <location>
        <begin position="160"/>
        <end position="179"/>
    </location>
</feature>
<feature type="transmembrane region" description="Helical" evidence="8">
    <location>
        <begin position="60"/>
        <end position="81"/>
    </location>
</feature>
<keyword evidence="7 8" id="KW-0472">Membrane</keyword>
<evidence type="ECO:0000313" key="9">
    <source>
        <dbReference type="EMBL" id="TJZ71022.1"/>
    </source>
</evidence>
<evidence type="ECO:0000256" key="5">
    <source>
        <dbReference type="ARBA" id="ARBA00022692"/>
    </source>
</evidence>
<name>A0A4U0PU05_9NEIS</name>
<accession>A0A4U0PU05</accession>
<sequence length="247" mass="26652">MLARSIYRMRAMLQELLATFLATITALLPIINPLYTAAVLPAMVVNLSPEERERQLKRACYYAAAILVTFLLAGALIMDFFAISIPGLRIAGGMIVAYIGFTMLFPTEGGTLTDAAQAEALAKRDISFTPLAMPSLAGPGSIAVVVSLSSSMHSNTELPLWLGYLTVSLGIITVAWMSWLSLRASKRLYAFLGENGISAVSRVMGFLLICIGVQFFINGVRDLLHDPHFMPQRVAVSLSANPGEGKP</sequence>
<dbReference type="OrthoDB" id="21094at2"/>
<dbReference type="Pfam" id="PF01914">
    <property type="entry name" value="MarC"/>
    <property type="match status" value="1"/>
</dbReference>
<evidence type="ECO:0000313" key="10">
    <source>
        <dbReference type="Proteomes" id="UP000310016"/>
    </source>
</evidence>
<proteinExistence type="inferred from homology"/>
<comment type="caution">
    <text evidence="8">Lacks conserved residue(s) required for the propagation of feature annotation.</text>
</comment>
<dbReference type="NCBIfam" id="TIGR00427">
    <property type="entry name" value="NAAT family transporter"/>
    <property type="match status" value="1"/>
</dbReference>